<dbReference type="EMBL" id="BAABEY010000036">
    <property type="protein sequence ID" value="GAA4447808.1"/>
    <property type="molecule type" value="Genomic_DNA"/>
</dbReference>
<reference evidence="2" key="1">
    <citation type="journal article" date="2019" name="Int. J. Syst. Evol. Microbiol.">
        <title>The Global Catalogue of Microorganisms (GCM) 10K type strain sequencing project: providing services to taxonomists for standard genome sequencing and annotation.</title>
        <authorList>
            <consortium name="The Broad Institute Genomics Platform"/>
            <consortium name="The Broad Institute Genome Sequencing Center for Infectious Disease"/>
            <person name="Wu L."/>
            <person name="Ma J."/>
        </authorList>
    </citation>
    <scope>NUCLEOTIDE SEQUENCE [LARGE SCALE GENOMIC DNA]</scope>
    <source>
        <strain evidence="2">JCM 31920</strain>
    </source>
</reference>
<dbReference type="Pfam" id="PF13715">
    <property type="entry name" value="CarbopepD_reg_2"/>
    <property type="match status" value="1"/>
</dbReference>
<keyword evidence="2" id="KW-1185">Reference proteome</keyword>
<dbReference type="SUPFAM" id="SSF49464">
    <property type="entry name" value="Carboxypeptidase regulatory domain-like"/>
    <property type="match status" value="1"/>
</dbReference>
<protein>
    <submittedName>
        <fullName evidence="1">DUF5686 and carboxypeptidase-like regulatory domain-containing protein</fullName>
    </submittedName>
</protein>
<dbReference type="RefSeq" id="WP_345033069.1">
    <property type="nucleotide sequence ID" value="NZ_BAABEY010000036.1"/>
</dbReference>
<evidence type="ECO:0000313" key="1">
    <source>
        <dbReference type="EMBL" id="GAA4447808.1"/>
    </source>
</evidence>
<dbReference type="Proteomes" id="UP001501508">
    <property type="component" value="Unassembled WGS sequence"/>
</dbReference>
<dbReference type="Pfam" id="PF18939">
    <property type="entry name" value="DUF5686"/>
    <property type="match status" value="1"/>
</dbReference>
<dbReference type="InterPro" id="IPR008969">
    <property type="entry name" value="CarboxyPept-like_regulatory"/>
</dbReference>
<comment type="caution">
    <text evidence="1">The sequence shown here is derived from an EMBL/GenBank/DDBJ whole genome shotgun (WGS) entry which is preliminary data.</text>
</comment>
<dbReference type="InterPro" id="IPR043741">
    <property type="entry name" value="DUF5686"/>
</dbReference>
<gene>
    <name evidence="1" type="ORF">GCM10023091_43320</name>
</gene>
<evidence type="ECO:0000313" key="2">
    <source>
        <dbReference type="Proteomes" id="UP001501508"/>
    </source>
</evidence>
<accession>A0ABP8MBA2</accession>
<name>A0ABP8MBA2_9BACT</name>
<proteinExistence type="predicted"/>
<organism evidence="1 2">
    <name type="scientific">Ravibacter arvi</name>
    <dbReference type="NCBI Taxonomy" id="2051041"/>
    <lineage>
        <taxon>Bacteria</taxon>
        <taxon>Pseudomonadati</taxon>
        <taxon>Bacteroidota</taxon>
        <taxon>Cytophagia</taxon>
        <taxon>Cytophagales</taxon>
        <taxon>Spirosomataceae</taxon>
        <taxon>Ravibacter</taxon>
    </lineage>
</organism>
<sequence>MTDAATGEGVPFASVAITGSVSGGNTDFDGYYAFSFSFPADSVFVTSVGYRRSARKIVHNQVEQVVDFQIAADVHALREVVVRAGENPAWAIIRRVVDRRKVNNPDRQTASQYESYTKTQIDVNKLTDKFRNRKSVRQITDIIDQFEGLKGDEGETVVPVFISESVSDVFLRTDPMKKKEIIRKTKVSGIGMDDSGLVSQVIGSSFQQYNFYKDWLRIVEKDFVSPISDSWKLYYEYFLSDSVKNGEVYDYKIEFEPKRKQDLAFLGSMWIDGETYALTRIDVSILKETNINYIDNLRIQQEYDQPEEGSAWLPFKTRVVIDVEQINKTAPGLLLKFYTTNSNFLLDQPKHPRFYDTAIELSDDYMDFEPDFWQKKRPENLSDAEKLSFQAIDSISNVPMIRTYTEILNVFVNGYKNIDRLNVDFGPYLYAYAFNNVEGHRLRLGFKTDEEFSKKWIFSGYGAYGFKDRQWKYRLGVDHIFSRKPWTTGGIHYQYDIERLGLTRENLANSSIFGAFSRYGNFRRAYMQRDGYLYLKREIAKGLTHQITLRNRTFDPLFQFLYRTDLSKGDQSPLGSFYRTTELEFETRLAHRETFLQNNNERISLGNDNAPIVSIRYAIGLKGMLGGDFYYHKLRLNVKQSFRLGFIGRTTYEANFGYIPSQLPYPMLYTPLGNESWFYVENAFNLMNYFEFVSDRYATLRLEHDDNGFVLNRIPAIRRLKLRLLATGRLYYGDLSPSNRNITPTHDALGNEMETFKTLGRRPYMEVGYGLNNIFRVGRIDFVHRLTYRNEPSVSKFGVKVSFWFNI</sequence>